<dbReference type="InterPro" id="IPR052197">
    <property type="entry name" value="ComplexI_49kDa-like"/>
</dbReference>
<dbReference type="InterPro" id="IPR029014">
    <property type="entry name" value="NiFe-Hase_large"/>
</dbReference>
<dbReference type="Gene3D" id="1.10.645.10">
    <property type="entry name" value="Cytochrome-c3 Hydrogenase, chain B"/>
    <property type="match status" value="1"/>
</dbReference>
<gene>
    <name evidence="5" type="ORF">EFE23_20050</name>
</gene>
<dbReference type="RefSeq" id="WP_123242481.1">
    <property type="nucleotide sequence ID" value="NZ_JAAHBY010000063.1"/>
</dbReference>
<dbReference type="SUPFAM" id="SSF143243">
    <property type="entry name" value="Nqo5-like"/>
    <property type="match status" value="1"/>
</dbReference>
<evidence type="ECO:0000256" key="1">
    <source>
        <dbReference type="ARBA" id="ARBA00023002"/>
    </source>
</evidence>
<dbReference type="Proteomes" id="UP000280698">
    <property type="component" value="Unassembled WGS sequence"/>
</dbReference>
<protein>
    <submittedName>
        <fullName evidence="5">NADH-quinone oxidoreductase subunit D</fullName>
    </submittedName>
</protein>
<dbReference type="EMBL" id="RJLN01000063">
    <property type="protein sequence ID" value="RNL95836.1"/>
    <property type="molecule type" value="Genomic_DNA"/>
</dbReference>
<organism evidence="5 6">
    <name type="scientific">Micromonospora solifontis</name>
    <dbReference type="NCBI Taxonomy" id="2487138"/>
    <lineage>
        <taxon>Bacteria</taxon>
        <taxon>Bacillati</taxon>
        <taxon>Actinomycetota</taxon>
        <taxon>Actinomycetes</taxon>
        <taxon>Micromonosporales</taxon>
        <taxon>Micromonosporaceae</taxon>
        <taxon>Micromonospora</taxon>
    </lineage>
</organism>
<accession>A0ABX9WC11</accession>
<dbReference type="InterPro" id="IPR037232">
    <property type="entry name" value="NADH_quin_OxRdtase_su_C/D-like"/>
</dbReference>
<feature type="domain" description="NADH-quinone oxidoreductase subunit D" evidence="4">
    <location>
        <begin position="265"/>
        <end position="415"/>
    </location>
</feature>
<evidence type="ECO:0000259" key="4">
    <source>
        <dbReference type="Pfam" id="PF00346"/>
    </source>
</evidence>
<evidence type="ECO:0000313" key="6">
    <source>
        <dbReference type="Proteomes" id="UP000280698"/>
    </source>
</evidence>
<name>A0ABX9WC11_9ACTN</name>
<dbReference type="PANTHER" id="PTHR43485">
    <property type="entry name" value="HYDROGENASE-4 COMPONENT G"/>
    <property type="match status" value="1"/>
</dbReference>
<keyword evidence="1" id="KW-0560">Oxidoreductase</keyword>
<keyword evidence="2" id="KW-0520">NAD</keyword>
<dbReference type="SUPFAM" id="SSF56762">
    <property type="entry name" value="HydB/Nqo4-like"/>
    <property type="match status" value="1"/>
</dbReference>
<evidence type="ECO:0000313" key="5">
    <source>
        <dbReference type="EMBL" id="RNL95836.1"/>
    </source>
</evidence>
<keyword evidence="6" id="KW-1185">Reference proteome</keyword>
<dbReference type="InterPro" id="IPR001135">
    <property type="entry name" value="NADH_Q_OxRdtase_suD"/>
</dbReference>
<feature type="domain" description="NADH:ubiquinone oxidoreductase 30kDa subunit" evidence="3">
    <location>
        <begin position="62"/>
        <end position="102"/>
    </location>
</feature>
<dbReference type="Gene3D" id="3.30.460.80">
    <property type="entry name" value="NADH:ubiquinone oxidoreductase, 30kDa subunit"/>
    <property type="match status" value="1"/>
</dbReference>
<evidence type="ECO:0000259" key="3">
    <source>
        <dbReference type="Pfam" id="PF00329"/>
    </source>
</evidence>
<comment type="caution">
    <text evidence="5">The sequence shown here is derived from an EMBL/GenBank/DDBJ whole genome shotgun (WGS) entry which is preliminary data.</text>
</comment>
<proteinExistence type="predicted"/>
<evidence type="ECO:0000256" key="2">
    <source>
        <dbReference type="ARBA" id="ARBA00023027"/>
    </source>
</evidence>
<reference evidence="5 6" key="1">
    <citation type="submission" date="2018-11" db="EMBL/GenBank/DDBJ databases">
        <title>Micromonospora sp. PPF5-17, a new actinomycetes isolated from a hot spring soil.</title>
        <authorList>
            <person name="Thawai C."/>
        </authorList>
    </citation>
    <scope>NUCLEOTIDE SEQUENCE [LARGE SCALE GENOMIC DNA]</scope>
    <source>
        <strain evidence="5 6">PPF5-17</strain>
    </source>
</reference>
<dbReference type="InterPro" id="IPR001268">
    <property type="entry name" value="NADH_UbQ_OxRdtase_30kDa_su"/>
</dbReference>
<dbReference type="PANTHER" id="PTHR43485:SF1">
    <property type="entry name" value="FORMATE HYDROGENLYASE SUBUNIT 5-RELATED"/>
    <property type="match status" value="1"/>
</dbReference>
<sequence>MTTSWTETSPTALAERLRAGRDAGRRFAGLYATAVDASHLRLTALMATPGGGIDAVDALAPAARYPALTPRLPAAFWYERVIHDLFGTIPDGHPRLDPLILPLPDDATRPRPGGAPCPAALDPDDHVLARRVLGTGLCTIPHGPVRSGVMESVEYLVETPGEDIPHLQIRPYYKHRGVEKRFEGLDLAGGLLVAERVEGVATVAHALAYAHAVEALCGVPVPPAAGLIRVLHAELERIANHLDVVLRLCDAAGLGVAVARFGWHKERILRLVGRLCGSRFGRGVVIPGGVSGPPRLSHTALGAELDRIRAALDPDLRLLLVTSSFLDRLRGTGPLPPARADEHGALGPVGRASGCRDDDRVSRGYDAYPLLGPAMVDDVDTGDALARLRVRVREIDESFRLIRAAADRLDTTGPLAAPCTPDDGRGIGWAEAAQGEVLYAVHVTGGRITRCAPRSASFHNLALFGEVFTGDILTDFPFVEASFGLSIAGVAL</sequence>
<dbReference type="Pfam" id="PF00346">
    <property type="entry name" value="Complex1_49kDa"/>
    <property type="match status" value="1"/>
</dbReference>
<dbReference type="Pfam" id="PF00329">
    <property type="entry name" value="Complex1_30kDa"/>
    <property type="match status" value="1"/>
</dbReference>